<name>A0A1B1AVK7_9ACTN</name>
<evidence type="ECO:0000256" key="1">
    <source>
        <dbReference type="SAM" id="MobiDB-lite"/>
    </source>
</evidence>
<dbReference type="Proteomes" id="UP000092659">
    <property type="component" value="Chromosome"/>
</dbReference>
<gene>
    <name evidence="2" type="ORF">AVL59_14170</name>
</gene>
<protein>
    <submittedName>
        <fullName evidence="2">Uncharacterized protein</fullName>
    </submittedName>
</protein>
<reference evidence="2 3" key="1">
    <citation type="submission" date="2016-06" db="EMBL/GenBank/DDBJ databases">
        <title>Complete genome sequence of Streptomyces griseochromogenes ATCC 14511, the Blasticidin S producer.</title>
        <authorList>
            <person name="Wu L."/>
        </authorList>
    </citation>
    <scope>NUCLEOTIDE SEQUENCE [LARGE SCALE GENOMIC DNA]</scope>
    <source>
        <strain evidence="2 3">ATCC 14511</strain>
    </source>
</reference>
<evidence type="ECO:0000313" key="3">
    <source>
        <dbReference type="Proteomes" id="UP000092659"/>
    </source>
</evidence>
<feature type="region of interest" description="Disordered" evidence="1">
    <location>
        <begin position="1"/>
        <end position="95"/>
    </location>
</feature>
<feature type="compositionally biased region" description="Basic and acidic residues" evidence="1">
    <location>
        <begin position="13"/>
        <end position="23"/>
    </location>
</feature>
<feature type="compositionally biased region" description="Low complexity" evidence="1">
    <location>
        <begin position="42"/>
        <end position="52"/>
    </location>
</feature>
<accession>A0A1B1AVK7</accession>
<feature type="compositionally biased region" description="Pro residues" evidence="1">
    <location>
        <begin position="72"/>
        <end position="81"/>
    </location>
</feature>
<organism evidence="2 3">
    <name type="scientific">Streptomyces griseochromogenes</name>
    <dbReference type="NCBI Taxonomy" id="68214"/>
    <lineage>
        <taxon>Bacteria</taxon>
        <taxon>Bacillati</taxon>
        <taxon>Actinomycetota</taxon>
        <taxon>Actinomycetes</taxon>
        <taxon>Kitasatosporales</taxon>
        <taxon>Streptomycetaceae</taxon>
        <taxon>Streptomyces</taxon>
    </lineage>
</organism>
<evidence type="ECO:0000313" key="2">
    <source>
        <dbReference type="EMBL" id="ANP50618.1"/>
    </source>
</evidence>
<dbReference type="STRING" id="68214.AVL59_14170"/>
<proteinExistence type="predicted"/>
<sequence>MTLLTLVGLPRDPGSRARGEEHGPGSGTVRGPRIFSLGGARGPRMGRPALAADRPVPAPSRPTPLTALVPGPAGPSPPPGPTRDLLRQRTVRSSR</sequence>
<dbReference type="AlphaFoldDB" id="A0A1B1AVK7"/>
<dbReference type="KEGG" id="sgs:AVL59_14170"/>
<dbReference type="EMBL" id="CP016279">
    <property type="protein sequence ID" value="ANP50618.1"/>
    <property type="molecule type" value="Genomic_DNA"/>
</dbReference>